<gene>
    <name evidence="3" type="ORF">GS3922_00800</name>
</gene>
<keyword evidence="4" id="KW-1185">Reference proteome</keyword>
<accession>A0ABM6A7Y2</accession>
<reference evidence="3 4" key="1">
    <citation type="submission" date="2016-02" db="EMBL/GenBank/DDBJ databases">
        <title>Complete genome sequence of Geobacillus subterraneus KCTC 3922T.</title>
        <authorList>
            <person name="Lee D.-W."/>
            <person name="Lee Y.-J."/>
            <person name="Lee S.-J."/>
            <person name="Park G.-S."/>
            <person name="Lee S.-J."/>
            <person name="Shin J.-H."/>
        </authorList>
    </citation>
    <scope>NUCLEOTIDE SEQUENCE [LARGE SCALE GENOMIC DNA]</scope>
    <source>
        <strain evidence="3 4">KCTC 3922</strain>
    </source>
</reference>
<evidence type="ECO:0000259" key="2">
    <source>
        <dbReference type="PROSITE" id="PS50106"/>
    </source>
</evidence>
<dbReference type="SUPFAM" id="SSF50156">
    <property type="entry name" value="PDZ domain-like"/>
    <property type="match status" value="1"/>
</dbReference>
<feature type="transmembrane region" description="Helical" evidence="1">
    <location>
        <begin position="176"/>
        <end position="196"/>
    </location>
</feature>
<dbReference type="Pfam" id="PF17820">
    <property type="entry name" value="PDZ_6"/>
    <property type="match status" value="1"/>
</dbReference>
<keyword evidence="1" id="KW-1133">Transmembrane helix</keyword>
<dbReference type="SMART" id="SM00228">
    <property type="entry name" value="PDZ"/>
    <property type="match status" value="1"/>
</dbReference>
<dbReference type="InterPro" id="IPR041489">
    <property type="entry name" value="PDZ_6"/>
</dbReference>
<organism evidence="3 4">
    <name type="scientific">Geobacillus subterraneus</name>
    <dbReference type="NCBI Taxonomy" id="129338"/>
    <lineage>
        <taxon>Bacteria</taxon>
        <taxon>Bacillati</taxon>
        <taxon>Bacillota</taxon>
        <taxon>Bacilli</taxon>
        <taxon>Bacillales</taxon>
        <taxon>Anoxybacillaceae</taxon>
        <taxon>Geobacillus</taxon>
    </lineage>
</organism>
<dbReference type="PROSITE" id="PS50106">
    <property type="entry name" value="PDZ"/>
    <property type="match status" value="1"/>
</dbReference>
<evidence type="ECO:0000313" key="3">
    <source>
        <dbReference type="EMBL" id="AMX82345.1"/>
    </source>
</evidence>
<dbReference type="Proteomes" id="UP000076226">
    <property type="component" value="Chromosome"/>
</dbReference>
<feature type="transmembrane region" description="Helical" evidence="1">
    <location>
        <begin position="107"/>
        <end position="129"/>
    </location>
</feature>
<feature type="transmembrane region" description="Helical" evidence="1">
    <location>
        <begin position="83"/>
        <end position="100"/>
    </location>
</feature>
<proteinExistence type="predicted"/>
<feature type="transmembrane region" description="Helical" evidence="1">
    <location>
        <begin position="135"/>
        <end position="155"/>
    </location>
</feature>
<evidence type="ECO:0000256" key="1">
    <source>
        <dbReference type="SAM" id="Phobius"/>
    </source>
</evidence>
<dbReference type="InterPro" id="IPR001478">
    <property type="entry name" value="PDZ"/>
</dbReference>
<sequence length="390" mass="42983">MAAWGLELLEGIAAVWRQPLLYYGVFLAIVAGWRRMKRERRDFHVRIHHPWQEWRGLWTWGWAAGAVLSAAAIIVGIALPREAVWMVTALTVVIGLTMEARLLSPAYTVGGALVLLGLAGPSGMVGRIFPDGATAGTSLTLLLVLLLLAEGWLILRSRNGAVSPQLAKSKRGMTVGMQWAQRFWFVPLVLPVSGGALPPASWWPLLPAGDGYSFWLVPFLLGFSQRRQHIMPPEAAREEGRRVLRLALLVTLPAVFSVWYAPLAFVAGVMAIVGREWIAFSGHRDDRARPPRFARHSQGLVIVGVLPGSKAEKMGLQIGEIIMKANGVPVRTEAEFYEALQRNRAFCKLDVVGHNGEVRFVQGALYEDEHHELGLLFVRNRDASASEAVS</sequence>
<dbReference type="EMBL" id="CP014342">
    <property type="protein sequence ID" value="AMX82345.1"/>
    <property type="molecule type" value="Genomic_DNA"/>
</dbReference>
<name>A0ABM6A7Y2_9BACL</name>
<feature type="transmembrane region" description="Helical" evidence="1">
    <location>
        <begin position="20"/>
        <end position="36"/>
    </location>
</feature>
<dbReference type="Gene3D" id="2.30.42.10">
    <property type="match status" value="1"/>
</dbReference>
<feature type="transmembrane region" description="Helical" evidence="1">
    <location>
        <begin position="57"/>
        <end position="77"/>
    </location>
</feature>
<evidence type="ECO:0000313" key="4">
    <source>
        <dbReference type="Proteomes" id="UP000076226"/>
    </source>
</evidence>
<feature type="transmembrane region" description="Helical" evidence="1">
    <location>
        <begin position="243"/>
        <end position="273"/>
    </location>
</feature>
<protein>
    <submittedName>
        <fullName evidence="3">Signal protein PDZ</fullName>
    </submittedName>
</protein>
<keyword evidence="1" id="KW-0812">Transmembrane</keyword>
<dbReference type="RefSeq" id="WP_063164769.1">
    <property type="nucleotide sequence ID" value="NZ_CP014342.1"/>
</dbReference>
<keyword evidence="1" id="KW-0472">Membrane</keyword>
<dbReference type="InterPro" id="IPR036034">
    <property type="entry name" value="PDZ_sf"/>
</dbReference>
<feature type="domain" description="PDZ" evidence="2">
    <location>
        <begin position="278"/>
        <end position="331"/>
    </location>
</feature>